<dbReference type="Proteomes" id="UP001497392">
    <property type="component" value="Unassembled WGS sequence"/>
</dbReference>
<keyword evidence="3" id="KW-1185">Reference proteome</keyword>
<dbReference type="Pfam" id="PF01042">
    <property type="entry name" value="Ribonuc_L-PSP"/>
    <property type="match status" value="1"/>
</dbReference>
<dbReference type="PANTHER" id="PTHR11803:SF39">
    <property type="entry name" value="2-IMINOBUTANOATE_2-IMINOPROPANOATE DEAMINASE"/>
    <property type="match status" value="1"/>
</dbReference>
<sequence>MSLSAFCKPFYTARGVTLFLNARARPSSHAGRLSRRRVFSTSASVQGRQVVSTENAPGAVGPYSQAIKHGETLYVSGQVPLVPGTKNLIGEGIEEQTEQALKNLGAILDAAGSSFSQVLKTTVLLTDMGDFAKVNEVYGRFFSSDPPARACFAVKTLPLGAKVEIEAIAAL</sequence>
<name>A0ABP1GDU5_9CHLO</name>
<reference evidence="2 3" key="1">
    <citation type="submission" date="2024-06" db="EMBL/GenBank/DDBJ databases">
        <authorList>
            <person name="Kraege A."/>
            <person name="Thomma B."/>
        </authorList>
    </citation>
    <scope>NUCLEOTIDE SEQUENCE [LARGE SCALE GENOMIC DNA]</scope>
</reference>
<dbReference type="CDD" id="cd00448">
    <property type="entry name" value="YjgF_YER057c_UK114_family"/>
    <property type="match status" value="1"/>
</dbReference>
<dbReference type="InterPro" id="IPR006175">
    <property type="entry name" value="YjgF/YER057c/UK114"/>
</dbReference>
<dbReference type="Gene3D" id="3.30.1330.40">
    <property type="entry name" value="RutC-like"/>
    <property type="match status" value="1"/>
</dbReference>
<organism evidence="2 3">
    <name type="scientific">Coccomyxa viridis</name>
    <dbReference type="NCBI Taxonomy" id="1274662"/>
    <lineage>
        <taxon>Eukaryota</taxon>
        <taxon>Viridiplantae</taxon>
        <taxon>Chlorophyta</taxon>
        <taxon>core chlorophytes</taxon>
        <taxon>Trebouxiophyceae</taxon>
        <taxon>Trebouxiophyceae incertae sedis</taxon>
        <taxon>Coccomyxaceae</taxon>
        <taxon>Coccomyxa</taxon>
    </lineage>
</organism>
<dbReference type="PROSITE" id="PS01094">
    <property type="entry name" value="UPF0076"/>
    <property type="match status" value="1"/>
</dbReference>
<dbReference type="SUPFAM" id="SSF55298">
    <property type="entry name" value="YjgF-like"/>
    <property type="match status" value="1"/>
</dbReference>
<evidence type="ECO:0000313" key="3">
    <source>
        <dbReference type="Proteomes" id="UP001497392"/>
    </source>
</evidence>
<dbReference type="NCBIfam" id="TIGR00004">
    <property type="entry name" value="Rid family detoxifying hydrolase"/>
    <property type="match status" value="1"/>
</dbReference>
<dbReference type="InterPro" id="IPR035959">
    <property type="entry name" value="RutC-like_sf"/>
</dbReference>
<comment type="caution">
    <text evidence="2">The sequence shown here is derived from an EMBL/GenBank/DDBJ whole genome shotgun (WGS) entry which is preliminary data.</text>
</comment>
<proteinExistence type="inferred from homology"/>
<dbReference type="InterPro" id="IPR006056">
    <property type="entry name" value="RidA"/>
</dbReference>
<protein>
    <submittedName>
        <fullName evidence="2">G12188 protein</fullName>
    </submittedName>
</protein>
<comment type="similarity">
    <text evidence="1">Belongs to the RutC family.</text>
</comment>
<dbReference type="PANTHER" id="PTHR11803">
    <property type="entry name" value="2-IMINOBUTANOATE/2-IMINOPROPANOATE DEAMINASE RIDA"/>
    <property type="match status" value="1"/>
</dbReference>
<gene>
    <name evidence="2" type="primary">g12188</name>
    <name evidence="2" type="ORF">VP750_LOCUS10862</name>
</gene>
<evidence type="ECO:0000313" key="2">
    <source>
        <dbReference type="EMBL" id="CAL5228956.1"/>
    </source>
</evidence>
<accession>A0ABP1GDU5</accession>
<evidence type="ECO:0000256" key="1">
    <source>
        <dbReference type="ARBA" id="ARBA00010552"/>
    </source>
</evidence>
<dbReference type="InterPro" id="IPR019897">
    <property type="entry name" value="RidA_CS"/>
</dbReference>
<dbReference type="EMBL" id="CAXHTA020000019">
    <property type="protein sequence ID" value="CAL5228956.1"/>
    <property type="molecule type" value="Genomic_DNA"/>
</dbReference>